<accession>A0ACC2PYC3</accession>
<reference evidence="1" key="1">
    <citation type="submission" date="2023-04" db="EMBL/GenBank/DDBJ databases">
        <title>A chromosome-level genome assembly of the parasitoid wasp Eretmocerus hayati.</title>
        <authorList>
            <person name="Zhong Y."/>
            <person name="Liu S."/>
            <person name="Liu Y."/>
        </authorList>
    </citation>
    <scope>NUCLEOTIDE SEQUENCE</scope>
    <source>
        <strain evidence="1">ZJU_SS_LIU_2023</strain>
    </source>
</reference>
<comment type="caution">
    <text evidence="1">The sequence shown here is derived from an EMBL/GenBank/DDBJ whole genome shotgun (WGS) entry which is preliminary data.</text>
</comment>
<proteinExistence type="predicted"/>
<evidence type="ECO:0000313" key="2">
    <source>
        <dbReference type="Proteomes" id="UP001239111"/>
    </source>
</evidence>
<evidence type="ECO:0000313" key="1">
    <source>
        <dbReference type="EMBL" id="KAJ8687776.1"/>
    </source>
</evidence>
<sequence>MFRVPIEEIVTSRDSTAYEASGSTVHTRSTIVNQRVSYATVTEREQLPTREQAIVMNTSEGLTVHDYAVAIGAIILSTNIIAISCISQGRVCIYLKSKEIANSLIDVVKTFKIKECEFEIRPLVSRATRIIISNVEPIIPNHLITEELIKHGVTPASNITHVRAGMNGPGFSHIRSFQRSVLIQPEDLEKIPKSLQIKCEGHLARYCKDTPDTSTVPSNVVNDANNGTETITTERHSSVSVDSVIKNSEDNSNTENKASIREAQEGDDGDLIDASQGDKRILSASIERDRKSSAISHSNDNRKNMMPPSSTKRTLSRSSSQTSRTSGNSEPSSRGKHETKQVVKRPRTAQIPSIVEEMKSLLQLVEKMLKKDQQKYTLSADNLAIFLNEIKNANQRTKQQKTPLRHHRSSGVMAER</sequence>
<keyword evidence="2" id="KW-1185">Reference proteome</keyword>
<name>A0ACC2PYC3_9HYME</name>
<gene>
    <name evidence="1" type="ORF">QAD02_023570</name>
</gene>
<dbReference type="Proteomes" id="UP001239111">
    <property type="component" value="Chromosome 1"/>
</dbReference>
<organism evidence="1 2">
    <name type="scientific">Eretmocerus hayati</name>
    <dbReference type="NCBI Taxonomy" id="131215"/>
    <lineage>
        <taxon>Eukaryota</taxon>
        <taxon>Metazoa</taxon>
        <taxon>Ecdysozoa</taxon>
        <taxon>Arthropoda</taxon>
        <taxon>Hexapoda</taxon>
        <taxon>Insecta</taxon>
        <taxon>Pterygota</taxon>
        <taxon>Neoptera</taxon>
        <taxon>Endopterygota</taxon>
        <taxon>Hymenoptera</taxon>
        <taxon>Apocrita</taxon>
        <taxon>Proctotrupomorpha</taxon>
        <taxon>Chalcidoidea</taxon>
        <taxon>Aphelinidae</taxon>
        <taxon>Aphelininae</taxon>
        <taxon>Eretmocerus</taxon>
    </lineage>
</organism>
<dbReference type="EMBL" id="CM056741">
    <property type="protein sequence ID" value="KAJ8687776.1"/>
    <property type="molecule type" value="Genomic_DNA"/>
</dbReference>
<protein>
    <submittedName>
        <fullName evidence="1">Uncharacterized protein</fullName>
    </submittedName>
</protein>